<proteinExistence type="inferred from homology"/>
<reference evidence="2 4" key="2">
    <citation type="journal article" date="2013" name="Nature">
        <title>Insights into bilaterian evolution from three spiralian genomes.</title>
        <authorList>
            <person name="Simakov O."/>
            <person name="Marletaz F."/>
            <person name="Cho S.J."/>
            <person name="Edsinger-Gonzales E."/>
            <person name="Havlak P."/>
            <person name="Hellsten U."/>
            <person name="Kuo D.H."/>
            <person name="Larsson T."/>
            <person name="Lv J."/>
            <person name="Arendt D."/>
            <person name="Savage R."/>
            <person name="Osoegawa K."/>
            <person name="de Jong P."/>
            <person name="Grimwood J."/>
            <person name="Chapman J.A."/>
            <person name="Shapiro H."/>
            <person name="Aerts A."/>
            <person name="Otillar R.P."/>
            <person name="Terry A.Y."/>
            <person name="Boore J.L."/>
            <person name="Grigoriev I.V."/>
            <person name="Lindberg D.R."/>
            <person name="Seaver E.C."/>
            <person name="Weisblat D.A."/>
            <person name="Putnam N.H."/>
            <person name="Rokhsar D.S."/>
        </authorList>
    </citation>
    <scope>NUCLEOTIDE SEQUENCE</scope>
</reference>
<dbReference type="GO" id="GO:0006869">
    <property type="term" value="P:lipid transport"/>
    <property type="evidence" value="ECO:0007669"/>
    <property type="project" value="InterPro"/>
</dbReference>
<dbReference type="RefSeq" id="XP_009026646.1">
    <property type="nucleotide sequence ID" value="XM_009028398.1"/>
</dbReference>
<dbReference type="PANTHER" id="PTHR14096:SF28">
    <property type="entry name" value="APOLIPOPROTEIN L, 1-RELATED"/>
    <property type="match status" value="1"/>
</dbReference>
<dbReference type="PANTHER" id="PTHR14096">
    <property type="entry name" value="APOLIPOPROTEIN L"/>
    <property type="match status" value="1"/>
</dbReference>
<evidence type="ECO:0000256" key="1">
    <source>
        <dbReference type="ARBA" id="ARBA00010090"/>
    </source>
</evidence>
<sequence length="824" mass="92801">MLNTLNKIVVKNRLNDVVSEIVVQYAESNKSISNWYNLKDVNVETFENIAWSRCVTYEKCIAGDDEVELDANNICFGENNGFWQIYFIYKSKNYKLTKPNNEFSLSKDDNKGIMTISLLMNQDEITLEAIFQKGSSNKCFSMIEGIITKRGVNIFVKNELIDQINDLSVTLCETFFMTASNYEDDDDFSSRNQVKLTNSKLTTEGLTYSVEPVIFTYNKHSQYWHMRFSYQGNFYELQTKRKPGIQFNLDMNHHGSDLILYIFLDSKTSRLAVRFEIGDCSKIFTAFQKLKTIDKQMEIVTNKINELNCPQLFHNFSLTVHKLTHVFRTLSRVGYKSFSKEKLFSGCFKRLFYPYMKPEIHSMEMMLENSVINIGKFLLDVEKDDCDIILSALKDAVFYFHSLKKIWMEMKGLADQLKVLVKYFENRKHGEEGDDDDNEFLKSVFHNLDLYDSMQITSITCELLELVAFNEVGICFKISNSEQTHKVSADLGVLALILEDELKVWNQKIVSTKKNDDDNDQTKVVDDEIKHDNPLKDPNIPNESLTSLQIQLIYESSLIKSAELFQIARMKLVDSLYDISSAIHLTNRNVNISMITSSAVGLVGASLVITGLALTPFTAGLSSGLVAAGVGLGASGGALGVGTTIADTVLTQGHLKSTLDLALVDRKVCKSLTRLQDILTQNKLMNALNNSGSFSADCSSSLFHHPQYETKVVGECAANTISNFSVAAVKTGVQIAKNSFLRVGSVTVGVIFDVTSLTFRAINLSKGGNSELGFKIEIEAQDLEKELDVIFNVIEQMGVRIERGGERVKTNDRTPITRPILELI</sequence>
<dbReference type="STRING" id="6412.T1FEW5"/>
<dbReference type="EMBL" id="AMQM01006884">
    <property type="status" value="NOT_ANNOTATED_CDS"/>
    <property type="molecule type" value="Genomic_DNA"/>
</dbReference>
<organism evidence="3 4">
    <name type="scientific">Helobdella robusta</name>
    <name type="common">Californian leech</name>
    <dbReference type="NCBI Taxonomy" id="6412"/>
    <lineage>
        <taxon>Eukaryota</taxon>
        <taxon>Metazoa</taxon>
        <taxon>Spiralia</taxon>
        <taxon>Lophotrochozoa</taxon>
        <taxon>Annelida</taxon>
        <taxon>Clitellata</taxon>
        <taxon>Hirudinea</taxon>
        <taxon>Rhynchobdellida</taxon>
        <taxon>Glossiphoniidae</taxon>
        <taxon>Helobdella</taxon>
    </lineage>
</organism>
<dbReference type="EMBL" id="KB097536">
    <property type="protein sequence ID" value="ESN95242.1"/>
    <property type="molecule type" value="Genomic_DNA"/>
</dbReference>
<dbReference type="Pfam" id="PF05461">
    <property type="entry name" value="ApoL"/>
    <property type="match status" value="1"/>
</dbReference>
<dbReference type="OrthoDB" id="10006006at2759"/>
<keyword evidence="4" id="KW-1185">Reference proteome</keyword>
<dbReference type="GO" id="GO:0008289">
    <property type="term" value="F:lipid binding"/>
    <property type="evidence" value="ECO:0000318"/>
    <property type="project" value="GO_Central"/>
</dbReference>
<evidence type="ECO:0000313" key="2">
    <source>
        <dbReference type="EMBL" id="ESN95242.1"/>
    </source>
</evidence>
<name>T1FEW5_HELRO</name>
<dbReference type="Proteomes" id="UP000015101">
    <property type="component" value="Unassembled WGS sequence"/>
</dbReference>
<reference evidence="3" key="3">
    <citation type="submission" date="2015-06" db="UniProtKB">
        <authorList>
            <consortium name="EnsemblMetazoa"/>
        </authorList>
    </citation>
    <scope>IDENTIFICATION</scope>
</reference>
<dbReference type="EnsemblMetazoa" id="HelroT179578">
    <property type="protein sequence ID" value="HelroP179578"/>
    <property type="gene ID" value="HelroG179578"/>
</dbReference>
<dbReference type="GeneID" id="20207364"/>
<reference evidence="4" key="1">
    <citation type="submission" date="2012-12" db="EMBL/GenBank/DDBJ databases">
        <authorList>
            <person name="Hellsten U."/>
            <person name="Grimwood J."/>
            <person name="Chapman J.A."/>
            <person name="Shapiro H."/>
            <person name="Aerts A."/>
            <person name="Otillar R.P."/>
            <person name="Terry A.Y."/>
            <person name="Boore J.L."/>
            <person name="Simakov O."/>
            <person name="Marletaz F."/>
            <person name="Cho S.-J."/>
            <person name="Edsinger-Gonzales E."/>
            <person name="Havlak P."/>
            <person name="Kuo D.-H."/>
            <person name="Larsson T."/>
            <person name="Lv J."/>
            <person name="Arendt D."/>
            <person name="Savage R."/>
            <person name="Osoegawa K."/>
            <person name="de Jong P."/>
            <person name="Lindberg D.R."/>
            <person name="Seaver E.C."/>
            <person name="Weisblat D.A."/>
            <person name="Putnam N.H."/>
            <person name="Grigoriev I.V."/>
            <person name="Rokhsar D.S."/>
        </authorList>
    </citation>
    <scope>NUCLEOTIDE SEQUENCE</scope>
</reference>
<dbReference type="GO" id="GO:0042157">
    <property type="term" value="P:lipoprotein metabolic process"/>
    <property type="evidence" value="ECO:0007669"/>
    <property type="project" value="InterPro"/>
</dbReference>
<dbReference type="InterPro" id="IPR008405">
    <property type="entry name" value="ApoL"/>
</dbReference>
<dbReference type="HOGENOM" id="CLU_343647_0_0_1"/>
<comment type="similarity">
    <text evidence="1">Belongs to the apolipoprotein L family.</text>
</comment>
<dbReference type="KEGG" id="hro:HELRODRAFT_179578"/>
<dbReference type="GO" id="GO:0005576">
    <property type="term" value="C:extracellular region"/>
    <property type="evidence" value="ECO:0007669"/>
    <property type="project" value="InterPro"/>
</dbReference>
<dbReference type="CTD" id="20207364"/>
<dbReference type="AlphaFoldDB" id="T1FEW5"/>
<gene>
    <name evidence="3" type="primary">20207364</name>
    <name evidence="2" type="ORF">HELRODRAFT_179578</name>
</gene>
<accession>T1FEW5</accession>
<evidence type="ECO:0000313" key="3">
    <source>
        <dbReference type="EnsemblMetazoa" id="HelroP179578"/>
    </source>
</evidence>
<protein>
    <submittedName>
        <fullName evidence="2 3">Uncharacterized protein</fullName>
    </submittedName>
</protein>
<dbReference type="InParanoid" id="T1FEW5"/>
<evidence type="ECO:0000313" key="4">
    <source>
        <dbReference type="Proteomes" id="UP000015101"/>
    </source>
</evidence>